<feature type="domain" description="PI3K/PI4K catalytic" evidence="1">
    <location>
        <begin position="1"/>
        <end position="78"/>
    </location>
</feature>
<dbReference type="PROSITE" id="PS50290">
    <property type="entry name" value="PI3_4_KINASE_3"/>
    <property type="match status" value="1"/>
</dbReference>
<proteinExistence type="predicted"/>
<dbReference type="Proteomes" id="UP000784294">
    <property type="component" value="Unassembled WGS sequence"/>
</dbReference>
<dbReference type="SUPFAM" id="SSF56112">
    <property type="entry name" value="Protein kinase-like (PK-like)"/>
    <property type="match status" value="1"/>
</dbReference>
<dbReference type="EMBL" id="CAAALY010292319">
    <property type="protein sequence ID" value="VEL44227.1"/>
    <property type="molecule type" value="Genomic_DNA"/>
</dbReference>
<protein>
    <recommendedName>
        <fullName evidence="1">PI3K/PI4K catalytic domain-containing protein</fullName>
    </recommendedName>
</protein>
<dbReference type="AlphaFoldDB" id="A0A3S5CSD8"/>
<organism evidence="2 3">
    <name type="scientific">Protopolystoma xenopodis</name>
    <dbReference type="NCBI Taxonomy" id="117903"/>
    <lineage>
        <taxon>Eukaryota</taxon>
        <taxon>Metazoa</taxon>
        <taxon>Spiralia</taxon>
        <taxon>Lophotrochozoa</taxon>
        <taxon>Platyhelminthes</taxon>
        <taxon>Monogenea</taxon>
        <taxon>Polyopisthocotylea</taxon>
        <taxon>Polystomatidea</taxon>
        <taxon>Polystomatidae</taxon>
        <taxon>Protopolystoma</taxon>
    </lineage>
</organism>
<dbReference type="OrthoDB" id="381190at2759"/>
<gene>
    <name evidence="2" type="ORF">PXEA_LOCUS37667</name>
</gene>
<dbReference type="InterPro" id="IPR011009">
    <property type="entry name" value="Kinase-like_dom_sf"/>
</dbReference>
<sequence>MLPTPEVVPFRLTRDLVHGLGPLGLQARFIPAAQAALEEFRQGADIILTLIQIYMGIAKIFQNVFNLSQCSCNISIVR</sequence>
<reference evidence="2" key="1">
    <citation type="submission" date="2018-11" db="EMBL/GenBank/DDBJ databases">
        <authorList>
            <consortium name="Pathogen Informatics"/>
        </authorList>
    </citation>
    <scope>NUCLEOTIDE SEQUENCE</scope>
</reference>
<dbReference type="InterPro" id="IPR036940">
    <property type="entry name" value="PI3/4_kinase_cat_sf"/>
</dbReference>
<comment type="caution">
    <text evidence="2">The sequence shown here is derived from an EMBL/GenBank/DDBJ whole genome shotgun (WGS) entry which is preliminary data.</text>
</comment>
<name>A0A3S5CSD8_9PLAT</name>
<accession>A0A3S5CSD8</accession>
<dbReference type="InterPro" id="IPR000403">
    <property type="entry name" value="PI3/4_kinase_cat_dom"/>
</dbReference>
<evidence type="ECO:0000259" key="1">
    <source>
        <dbReference type="PROSITE" id="PS50290"/>
    </source>
</evidence>
<dbReference type="Pfam" id="PF00454">
    <property type="entry name" value="PI3_PI4_kinase"/>
    <property type="match status" value="1"/>
</dbReference>
<evidence type="ECO:0000313" key="3">
    <source>
        <dbReference type="Proteomes" id="UP000784294"/>
    </source>
</evidence>
<dbReference type="Gene3D" id="1.10.1070.11">
    <property type="entry name" value="Phosphatidylinositol 3-/4-kinase, catalytic domain"/>
    <property type="match status" value="1"/>
</dbReference>
<keyword evidence="3" id="KW-1185">Reference proteome</keyword>
<evidence type="ECO:0000313" key="2">
    <source>
        <dbReference type="EMBL" id="VEL44227.1"/>
    </source>
</evidence>